<gene>
    <name evidence="6" type="ORF">SAMN06297382_2051</name>
</gene>
<dbReference type="SUPFAM" id="SSF48150">
    <property type="entry name" value="DNA-glycosylase"/>
    <property type="match status" value="1"/>
</dbReference>
<evidence type="ECO:0000256" key="1">
    <source>
        <dbReference type="ARBA" id="ARBA00000086"/>
    </source>
</evidence>
<evidence type="ECO:0000256" key="2">
    <source>
        <dbReference type="ARBA" id="ARBA00012000"/>
    </source>
</evidence>
<dbReference type="GO" id="GO:0006285">
    <property type="term" value="P:base-excision repair, AP site formation"/>
    <property type="evidence" value="ECO:0007669"/>
    <property type="project" value="TreeGrafter"/>
</dbReference>
<dbReference type="RefSeq" id="WP_089412519.1">
    <property type="nucleotide sequence ID" value="NZ_FZQA01000004.1"/>
</dbReference>
<dbReference type="Gene3D" id="1.10.1670.40">
    <property type="match status" value="1"/>
</dbReference>
<dbReference type="GO" id="GO:0032131">
    <property type="term" value="F:alkylated DNA binding"/>
    <property type="evidence" value="ECO:0007669"/>
    <property type="project" value="TreeGrafter"/>
</dbReference>
<evidence type="ECO:0000256" key="4">
    <source>
        <dbReference type="ARBA" id="ARBA00023204"/>
    </source>
</evidence>
<dbReference type="Gene3D" id="1.10.340.30">
    <property type="entry name" value="Hypothetical protein, domain 2"/>
    <property type="match status" value="1"/>
</dbReference>
<dbReference type="SMART" id="SM00478">
    <property type="entry name" value="ENDO3c"/>
    <property type="match status" value="1"/>
</dbReference>
<dbReference type="EMBL" id="FZQA01000004">
    <property type="protein sequence ID" value="SNT74143.1"/>
    <property type="molecule type" value="Genomic_DNA"/>
</dbReference>
<organism evidence="6 7">
    <name type="scientific">Amphiplicatus metriothermophilus</name>
    <dbReference type="NCBI Taxonomy" id="1519374"/>
    <lineage>
        <taxon>Bacteria</taxon>
        <taxon>Pseudomonadati</taxon>
        <taxon>Pseudomonadota</taxon>
        <taxon>Alphaproteobacteria</taxon>
        <taxon>Parvularculales</taxon>
        <taxon>Parvularculaceae</taxon>
        <taxon>Amphiplicatus</taxon>
    </lineage>
</organism>
<dbReference type="InterPro" id="IPR003265">
    <property type="entry name" value="HhH-GPD_domain"/>
</dbReference>
<proteinExistence type="predicted"/>
<dbReference type="PANTHER" id="PTHR43003">
    <property type="entry name" value="DNA-3-METHYLADENINE GLYCOSYLASE"/>
    <property type="match status" value="1"/>
</dbReference>
<evidence type="ECO:0000313" key="6">
    <source>
        <dbReference type="EMBL" id="SNT74143.1"/>
    </source>
</evidence>
<dbReference type="Pfam" id="PF00730">
    <property type="entry name" value="HhH-GPD"/>
    <property type="match status" value="1"/>
</dbReference>
<dbReference type="GO" id="GO:0006307">
    <property type="term" value="P:DNA alkylation repair"/>
    <property type="evidence" value="ECO:0007669"/>
    <property type="project" value="TreeGrafter"/>
</dbReference>
<keyword evidence="3" id="KW-0227">DNA damage</keyword>
<dbReference type="GO" id="GO:0008725">
    <property type="term" value="F:DNA-3-methyladenine glycosylase activity"/>
    <property type="evidence" value="ECO:0007669"/>
    <property type="project" value="TreeGrafter"/>
</dbReference>
<evidence type="ECO:0000256" key="3">
    <source>
        <dbReference type="ARBA" id="ARBA00022763"/>
    </source>
</evidence>
<keyword evidence="4" id="KW-0234">DNA repair</keyword>
<dbReference type="AlphaFoldDB" id="A0A239PVT7"/>
<dbReference type="PANTHER" id="PTHR43003:SF13">
    <property type="entry name" value="DNA-3-METHYLADENINE GLYCOSYLASE 2"/>
    <property type="match status" value="1"/>
</dbReference>
<feature type="domain" description="HhH-GPD" evidence="5">
    <location>
        <begin position="55"/>
        <end position="207"/>
    </location>
</feature>
<keyword evidence="7" id="KW-1185">Reference proteome</keyword>
<dbReference type="Proteomes" id="UP000198346">
    <property type="component" value="Unassembled WGS sequence"/>
</dbReference>
<dbReference type="InterPro" id="IPR051912">
    <property type="entry name" value="Alkylbase_DNA_Glycosylase/TA"/>
</dbReference>
<evidence type="ECO:0000259" key="5">
    <source>
        <dbReference type="SMART" id="SM00478"/>
    </source>
</evidence>
<accession>A0A239PVT7</accession>
<comment type="catalytic activity">
    <reaction evidence="1">
        <text>Hydrolysis of alkylated DNA, releasing 3-methyladenine, 3-methylguanine, 7-methylguanine and 7-methyladenine.</text>
        <dbReference type="EC" id="3.2.2.21"/>
    </reaction>
</comment>
<dbReference type="GO" id="GO:0032993">
    <property type="term" value="C:protein-DNA complex"/>
    <property type="evidence" value="ECO:0007669"/>
    <property type="project" value="TreeGrafter"/>
</dbReference>
<protein>
    <recommendedName>
        <fullName evidence="2">DNA-3-methyladenine glycosylase II</fullName>
        <ecNumber evidence="2">3.2.2.21</ecNumber>
    </recommendedName>
</protein>
<reference evidence="6 7" key="1">
    <citation type="submission" date="2017-07" db="EMBL/GenBank/DDBJ databases">
        <authorList>
            <person name="Sun Z.S."/>
            <person name="Albrecht U."/>
            <person name="Echele G."/>
            <person name="Lee C.C."/>
        </authorList>
    </citation>
    <scope>NUCLEOTIDE SEQUENCE [LARGE SCALE GENOMIC DNA]</scope>
    <source>
        <strain evidence="6 7">CGMCC 1.12710</strain>
    </source>
</reference>
<dbReference type="EC" id="3.2.2.21" evidence="2"/>
<dbReference type="OrthoDB" id="9785929at2"/>
<name>A0A239PVT7_9PROT</name>
<evidence type="ECO:0000313" key="7">
    <source>
        <dbReference type="Proteomes" id="UP000198346"/>
    </source>
</evidence>
<dbReference type="GO" id="GO:0005737">
    <property type="term" value="C:cytoplasm"/>
    <property type="evidence" value="ECO:0007669"/>
    <property type="project" value="TreeGrafter"/>
</dbReference>
<dbReference type="InterPro" id="IPR011257">
    <property type="entry name" value="DNA_glycosylase"/>
</dbReference>
<dbReference type="GO" id="GO:0043916">
    <property type="term" value="F:DNA-7-methylguanine glycosylase activity"/>
    <property type="evidence" value="ECO:0007669"/>
    <property type="project" value="TreeGrafter"/>
</dbReference>
<sequence length="215" mass="22570">MAARAAGLDPFGDVARPCRALARRDAALRTALEAIGRPHIRRRPGGFEGLFRIIVEQQVSVPSAQAIWGRCRAAFDPPTPEAVAAAGVAGLRALGLSGPKARYVALLAEEIAAGAFDPDALARADDAGAAAALQARKGIGPWTAAIYLLFCEGRVDVWPPGDVALQYAYGAAAGLEGKIDGATLDARAAGWAPWRGLAAHILWTYYAHLRGRQPI</sequence>